<dbReference type="AlphaFoldDB" id="A0A8S1TQK8"/>
<organism evidence="2 3">
    <name type="scientific">Paramecium pentaurelia</name>
    <dbReference type="NCBI Taxonomy" id="43138"/>
    <lineage>
        <taxon>Eukaryota</taxon>
        <taxon>Sar</taxon>
        <taxon>Alveolata</taxon>
        <taxon>Ciliophora</taxon>
        <taxon>Intramacronucleata</taxon>
        <taxon>Oligohymenophorea</taxon>
        <taxon>Peniculida</taxon>
        <taxon>Parameciidae</taxon>
        <taxon>Paramecium</taxon>
    </lineage>
</organism>
<evidence type="ECO:0000256" key="1">
    <source>
        <dbReference type="SAM" id="Coils"/>
    </source>
</evidence>
<protein>
    <submittedName>
        <fullName evidence="2">Uncharacterized protein</fullName>
    </submittedName>
</protein>
<dbReference type="Proteomes" id="UP000689195">
    <property type="component" value="Unassembled WGS sequence"/>
</dbReference>
<proteinExistence type="predicted"/>
<keyword evidence="3" id="KW-1185">Reference proteome</keyword>
<reference evidence="2" key="1">
    <citation type="submission" date="2021-01" db="EMBL/GenBank/DDBJ databases">
        <authorList>
            <consortium name="Genoscope - CEA"/>
            <person name="William W."/>
        </authorList>
    </citation>
    <scope>NUCLEOTIDE SEQUENCE</scope>
</reference>
<evidence type="ECO:0000313" key="2">
    <source>
        <dbReference type="EMBL" id="CAD8153229.1"/>
    </source>
</evidence>
<comment type="caution">
    <text evidence="2">The sequence shown here is derived from an EMBL/GenBank/DDBJ whole genome shotgun (WGS) entry which is preliminary data.</text>
</comment>
<dbReference type="EMBL" id="CAJJDO010000024">
    <property type="protein sequence ID" value="CAD8153229.1"/>
    <property type="molecule type" value="Genomic_DNA"/>
</dbReference>
<keyword evidence="1" id="KW-0175">Coiled coil</keyword>
<gene>
    <name evidence="2" type="ORF">PPENT_87.1.T0240097</name>
</gene>
<feature type="coiled-coil region" evidence="1">
    <location>
        <begin position="5"/>
        <end position="32"/>
    </location>
</feature>
<name>A0A8S1TQK8_9CILI</name>
<accession>A0A8S1TQK8</accession>
<sequence>MEYQLELANKTIQELQQKLLAADKQIVSKQTEKISNIELQEK</sequence>
<evidence type="ECO:0000313" key="3">
    <source>
        <dbReference type="Proteomes" id="UP000689195"/>
    </source>
</evidence>